<proteinExistence type="predicted"/>
<sequence length="93" mass="10950">MSSTINTEPARWTPLRIRHHDNPRDMTDMNLRVRLNAYQQYECNGKNTNDSKQFNQVTQQYSGGDRSKSNEMEGQSYETPCMWAVRDPFMITE</sequence>
<organism evidence="1 2">
    <name type="scientific">Fasciola gigantica</name>
    <name type="common">Giant liver fluke</name>
    <dbReference type="NCBI Taxonomy" id="46835"/>
    <lineage>
        <taxon>Eukaryota</taxon>
        <taxon>Metazoa</taxon>
        <taxon>Spiralia</taxon>
        <taxon>Lophotrochozoa</taxon>
        <taxon>Platyhelminthes</taxon>
        <taxon>Trematoda</taxon>
        <taxon>Digenea</taxon>
        <taxon>Plagiorchiida</taxon>
        <taxon>Echinostomata</taxon>
        <taxon>Echinostomatoidea</taxon>
        <taxon>Fasciolidae</taxon>
        <taxon>Fasciola</taxon>
    </lineage>
</organism>
<reference evidence="1 2" key="1">
    <citation type="submission" date="2019-04" db="EMBL/GenBank/DDBJ databases">
        <title>Annotation for the trematode Fasciola gigantica.</title>
        <authorList>
            <person name="Choi Y.-J."/>
        </authorList>
    </citation>
    <scope>NUCLEOTIDE SEQUENCE [LARGE SCALE GENOMIC DNA]</scope>
    <source>
        <strain evidence="1">Uganda_cow_1</strain>
    </source>
</reference>
<protein>
    <submittedName>
        <fullName evidence="1">Uncharacterized protein</fullName>
    </submittedName>
</protein>
<dbReference type="Proteomes" id="UP000316759">
    <property type="component" value="Unassembled WGS sequence"/>
</dbReference>
<name>A0A504YS74_FASGI</name>
<dbReference type="EMBL" id="SUNJ01006144">
    <property type="protein sequence ID" value="TPP63046.1"/>
    <property type="molecule type" value="Genomic_DNA"/>
</dbReference>
<gene>
    <name evidence="1" type="ORF">FGIG_12444</name>
</gene>
<evidence type="ECO:0000313" key="2">
    <source>
        <dbReference type="Proteomes" id="UP000316759"/>
    </source>
</evidence>
<dbReference type="AlphaFoldDB" id="A0A504YS74"/>
<comment type="caution">
    <text evidence="1">The sequence shown here is derived from an EMBL/GenBank/DDBJ whole genome shotgun (WGS) entry which is preliminary data.</text>
</comment>
<evidence type="ECO:0000313" key="1">
    <source>
        <dbReference type="EMBL" id="TPP63046.1"/>
    </source>
</evidence>
<keyword evidence="2" id="KW-1185">Reference proteome</keyword>
<accession>A0A504YS74</accession>